<dbReference type="PROSITE" id="PS50110">
    <property type="entry name" value="RESPONSE_REGULATORY"/>
    <property type="match status" value="3"/>
</dbReference>
<dbReference type="FunFam" id="3.30.565.10:FF:000010">
    <property type="entry name" value="Sensor histidine kinase RcsC"/>
    <property type="match status" value="1"/>
</dbReference>
<reference evidence="14 15" key="1">
    <citation type="submission" date="2018-03" db="EMBL/GenBank/DDBJ databases">
        <title>Genomic Encyclopedia of Archaeal and Bacterial Type Strains, Phase II (KMG-II): from individual species to whole genera.</title>
        <authorList>
            <person name="Goeker M."/>
        </authorList>
    </citation>
    <scope>NUCLEOTIDE SEQUENCE [LARGE SCALE GENOMIC DNA]</scope>
    <source>
        <strain evidence="14 15">DSM 100346</strain>
    </source>
</reference>
<dbReference type="SUPFAM" id="SSF55781">
    <property type="entry name" value="GAF domain-like"/>
    <property type="match status" value="1"/>
</dbReference>
<dbReference type="SMART" id="SM00448">
    <property type="entry name" value="REC"/>
    <property type="match status" value="3"/>
</dbReference>
<dbReference type="PANTHER" id="PTHR45339:SF1">
    <property type="entry name" value="HYBRID SIGNAL TRANSDUCTION HISTIDINE KINASE J"/>
    <property type="match status" value="1"/>
</dbReference>
<feature type="domain" description="Histidine kinase" evidence="11">
    <location>
        <begin position="540"/>
        <end position="761"/>
    </location>
</feature>
<dbReference type="Pfam" id="PF13185">
    <property type="entry name" value="GAF_2"/>
    <property type="match status" value="1"/>
</dbReference>
<dbReference type="GO" id="GO:0016020">
    <property type="term" value="C:membrane"/>
    <property type="evidence" value="ECO:0007669"/>
    <property type="project" value="UniProtKB-SubCell"/>
</dbReference>
<evidence type="ECO:0000259" key="11">
    <source>
        <dbReference type="PROSITE" id="PS50109"/>
    </source>
</evidence>
<dbReference type="Pfam" id="PF02518">
    <property type="entry name" value="HATPase_c"/>
    <property type="match status" value="1"/>
</dbReference>
<dbReference type="RefSeq" id="WP_109673780.1">
    <property type="nucleotide sequence ID" value="NZ_QGDT01000003.1"/>
</dbReference>
<dbReference type="AlphaFoldDB" id="A0A316AM86"/>
<dbReference type="CDD" id="cd16922">
    <property type="entry name" value="HATPase_EvgS-ArcB-TorS-like"/>
    <property type="match status" value="1"/>
</dbReference>
<keyword evidence="5" id="KW-0808">Transferase</keyword>
<evidence type="ECO:0000256" key="1">
    <source>
        <dbReference type="ARBA" id="ARBA00000085"/>
    </source>
</evidence>
<evidence type="ECO:0000313" key="14">
    <source>
        <dbReference type="EMBL" id="PWJ58853.1"/>
    </source>
</evidence>
<keyword evidence="15" id="KW-1185">Reference proteome</keyword>
<feature type="modified residue" description="4-aspartylphosphate" evidence="8">
    <location>
        <position position="860"/>
    </location>
</feature>
<dbReference type="CDD" id="cd17546">
    <property type="entry name" value="REC_hyHK_CKI1_RcsC-like"/>
    <property type="match status" value="1"/>
</dbReference>
<evidence type="ECO:0000256" key="6">
    <source>
        <dbReference type="ARBA" id="ARBA00022777"/>
    </source>
</evidence>
<dbReference type="SUPFAM" id="SSF158472">
    <property type="entry name" value="HAMP domain-like"/>
    <property type="match status" value="1"/>
</dbReference>
<evidence type="ECO:0000256" key="3">
    <source>
        <dbReference type="ARBA" id="ARBA00012438"/>
    </source>
</evidence>
<dbReference type="InterPro" id="IPR005467">
    <property type="entry name" value="His_kinase_dom"/>
</dbReference>
<dbReference type="OrthoDB" id="9811889at2"/>
<evidence type="ECO:0000256" key="7">
    <source>
        <dbReference type="ARBA" id="ARBA00023012"/>
    </source>
</evidence>
<feature type="domain" description="Response regulatory" evidence="12">
    <location>
        <begin position="933"/>
        <end position="1049"/>
    </location>
</feature>
<sequence>MLTLTKDKVYSKNILQQLKVIFSVSIILLICSLAASFYSTHQLIKNSEMVNSTNEVLVQSEHLLSVLKDAETGQRGYLLTQDKKFLEPYTGSYTKLTEIFLRLQGLTGQSPIQQKTLTSLKERYEARFAQLEKVITLSNNTDNRNYTEQELQQDMLLGKKIMDDIRIIIQSLTTEENRKLQERLDDQEVFIQYTPYFLVLAALISILITMFAFLRIQNDIKIRVQKEIASEKTYQETKSRITEMVALTDRITQGDYDVESTDTVDDELGRIFRSLNTMTASLKHTFEDLNRRNWLQAGALELGKAMRGERLLNHLTNKLLISFAKHLNAPVGTFYVVDYDQNFKLFSSYGTTHAPKNIDFESGIIGEAMSSGRIRVIDRLGEDYWKIGSSLGQMPPSTIVVIPLQYGSETIAVLELALMSKPSDLELEFIEQNLELMAIGINSALDFIRLQNYLEETQAQAEELQAQHQELENLNAELEAQSQKLQASEEELRVQQEELQQTNEELEERSSLLEERNGEILQKAQELAISTRYKSEFLANMSHELRTPLNSILLLSRLLKDNDSKNLSDDQVEYATVINASGNGLLALIDEILDLSKIEAGKMELEYQETDLKMLTSEWSGLFTPIAKQKHIEFQVEIDSLVNRVIETDRMRLDQIIKNLISNALKFTSEGSVILSIKNSRQKGYIDFIVKDTGIGIAPEKQQMIFEAFQQADGSTKRKYGGTGLGLSICKQLVKLLRGDITLESREGVGSTFTLTLPVYEVQAQLSPYEESLELPSPTVEIAKPEDQFVSTYIPENIPDDRHQIHPGDRCVLIIEDDVPFAKSLLQYTKSKGYKGIVAVRGDEGLKLAIQFIPVGILLDLQLPILSGWEIMDQLKKNKTTRHIPIHIMSSHKMKNQSLVKGAVDFIDKPVAIERMKEIFEKIEYVVSKKAKKVLIVEDNPKHAKALAFYLNSFDIQAELNEHIEDGLLALKSKNIDCVILDMGIPDQKAYETLEMVKTTPEYENIPIIIFTGKSLSLNEELRIKQYADSIIVKTAHSYQRMLDEVSLFLHIMEENTHPNEPKGIAKNLRGMNEVLHGKTVLIADDDVRNIFSLSKSLENYKMNVLTALDGQEAMSKLEEYPNVDVVLLDMMMPNMDGYETARRIRQNSQWRNLPIIAVTAKAMMGDREKCISAGASDYITKPVDVDQLISLLRVWLFDK</sequence>
<dbReference type="SUPFAM" id="SSF47384">
    <property type="entry name" value="Homodimeric domain of signal transducing histidine kinase"/>
    <property type="match status" value="1"/>
</dbReference>
<evidence type="ECO:0000256" key="10">
    <source>
        <dbReference type="SAM" id="Phobius"/>
    </source>
</evidence>
<keyword evidence="6 14" id="KW-0418">Kinase</keyword>
<gene>
    <name evidence="14" type="ORF">CLV98_103220</name>
</gene>
<dbReference type="PROSITE" id="PS50109">
    <property type="entry name" value="HIS_KIN"/>
    <property type="match status" value="1"/>
</dbReference>
<dbReference type="InterPro" id="IPR003594">
    <property type="entry name" value="HATPase_dom"/>
</dbReference>
<dbReference type="Gene3D" id="6.10.340.10">
    <property type="match status" value="1"/>
</dbReference>
<accession>A0A316AM86</accession>
<dbReference type="SMART" id="SM00387">
    <property type="entry name" value="HATPase_c"/>
    <property type="match status" value="1"/>
</dbReference>
<protein>
    <recommendedName>
        <fullName evidence="3">histidine kinase</fullName>
        <ecNumber evidence="3">2.7.13.3</ecNumber>
    </recommendedName>
</protein>
<dbReference type="Gene3D" id="3.30.450.40">
    <property type="match status" value="1"/>
</dbReference>
<dbReference type="Pfam" id="PF00512">
    <property type="entry name" value="HisKA"/>
    <property type="match status" value="1"/>
</dbReference>
<dbReference type="InterPro" id="IPR001789">
    <property type="entry name" value="Sig_transdc_resp-reg_receiver"/>
</dbReference>
<proteinExistence type="predicted"/>
<comment type="catalytic activity">
    <reaction evidence="1">
        <text>ATP + protein L-histidine = ADP + protein N-phospho-L-histidine.</text>
        <dbReference type="EC" id="2.7.13.3"/>
    </reaction>
</comment>
<comment type="caution">
    <text evidence="14">The sequence shown here is derived from an EMBL/GenBank/DDBJ whole genome shotgun (WGS) entry which is preliminary data.</text>
</comment>
<feature type="transmembrane region" description="Helical" evidence="10">
    <location>
        <begin position="20"/>
        <end position="39"/>
    </location>
</feature>
<dbReference type="EMBL" id="QGDT01000003">
    <property type="protein sequence ID" value="PWJ58853.1"/>
    <property type="molecule type" value="Genomic_DNA"/>
</dbReference>
<evidence type="ECO:0000256" key="8">
    <source>
        <dbReference type="PROSITE-ProRule" id="PRU00169"/>
    </source>
</evidence>
<keyword evidence="10" id="KW-0812">Transmembrane</keyword>
<dbReference type="InterPro" id="IPR007891">
    <property type="entry name" value="CHASE3"/>
</dbReference>
<evidence type="ECO:0000256" key="9">
    <source>
        <dbReference type="SAM" id="MobiDB-lite"/>
    </source>
</evidence>
<keyword evidence="4 8" id="KW-0597">Phosphoprotein</keyword>
<dbReference type="SUPFAM" id="SSF55874">
    <property type="entry name" value="ATPase domain of HSP90 chaperone/DNA topoisomerase II/histidine kinase"/>
    <property type="match status" value="1"/>
</dbReference>
<dbReference type="InterPro" id="IPR011006">
    <property type="entry name" value="CheY-like_superfamily"/>
</dbReference>
<feature type="modified residue" description="4-aspartylphosphate" evidence="8">
    <location>
        <position position="1130"/>
    </location>
</feature>
<dbReference type="SMART" id="SM00388">
    <property type="entry name" value="HisKA"/>
    <property type="match status" value="1"/>
</dbReference>
<feature type="domain" description="HAMP" evidence="13">
    <location>
        <begin position="235"/>
        <end position="287"/>
    </location>
</feature>
<evidence type="ECO:0000259" key="12">
    <source>
        <dbReference type="PROSITE" id="PS50110"/>
    </source>
</evidence>
<dbReference type="InterPro" id="IPR003660">
    <property type="entry name" value="HAMP_dom"/>
</dbReference>
<dbReference type="CDD" id="cd19410">
    <property type="entry name" value="HK9-like_sensor"/>
    <property type="match status" value="1"/>
</dbReference>
<dbReference type="CDD" id="cd06225">
    <property type="entry name" value="HAMP"/>
    <property type="match status" value="1"/>
</dbReference>
<evidence type="ECO:0000313" key="15">
    <source>
        <dbReference type="Proteomes" id="UP000245880"/>
    </source>
</evidence>
<dbReference type="CDD" id="cd00156">
    <property type="entry name" value="REC"/>
    <property type="match status" value="1"/>
</dbReference>
<dbReference type="Pfam" id="PF00672">
    <property type="entry name" value="HAMP"/>
    <property type="match status" value="1"/>
</dbReference>
<keyword evidence="10" id="KW-0472">Membrane</keyword>
<dbReference type="InterPro" id="IPR004358">
    <property type="entry name" value="Sig_transdc_His_kin-like_C"/>
</dbReference>
<dbReference type="Gene3D" id="3.40.50.2300">
    <property type="match status" value="3"/>
</dbReference>
<dbReference type="EC" id="2.7.13.3" evidence="3"/>
<keyword evidence="10" id="KW-1133">Transmembrane helix</keyword>
<dbReference type="PRINTS" id="PR00344">
    <property type="entry name" value="BCTRLSENSOR"/>
</dbReference>
<dbReference type="InterPro" id="IPR003018">
    <property type="entry name" value="GAF"/>
</dbReference>
<evidence type="ECO:0000256" key="4">
    <source>
        <dbReference type="ARBA" id="ARBA00022553"/>
    </source>
</evidence>
<dbReference type="PANTHER" id="PTHR45339">
    <property type="entry name" value="HYBRID SIGNAL TRANSDUCTION HISTIDINE KINASE J"/>
    <property type="match status" value="1"/>
</dbReference>
<dbReference type="Pfam" id="PF05227">
    <property type="entry name" value="CHASE3"/>
    <property type="match status" value="1"/>
</dbReference>
<feature type="region of interest" description="Disordered" evidence="9">
    <location>
        <begin position="485"/>
        <end position="510"/>
    </location>
</feature>
<evidence type="ECO:0000256" key="5">
    <source>
        <dbReference type="ARBA" id="ARBA00022679"/>
    </source>
</evidence>
<keyword evidence="7" id="KW-0902">Two-component regulatory system</keyword>
<dbReference type="CDD" id="cd00082">
    <property type="entry name" value="HisKA"/>
    <property type="match status" value="1"/>
</dbReference>
<dbReference type="Pfam" id="PF00072">
    <property type="entry name" value="Response_reg"/>
    <property type="match status" value="3"/>
</dbReference>
<dbReference type="InterPro" id="IPR003661">
    <property type="entry name" value="HisK_dim/P_dom"/>
</dbReference>
<dbReference type="Gene3D" id="1.10.287.130">
    <property type="match status" value="1"/>
</dbReference>
<dbReference type="InterPro" id="IPR036097">
    <property type="entry name" value="HisK_dim/P_sf"/>
</dbReference>
<comment type="subcellular location">
    <subcellularLocation>
        <location evidence="2">Membrane</location>
    </subcellularLocation>
</comment>
<dbReference type="SUPFAM" id="SSF52172">
    <property type="entry name" value="CheY-like"/>
    <property type="match status" value="3"/>
</dbReference>
<organism evidence="14 15">
    <name type="scientific">Dyadobacter jejuensis</name>
    <dbReference type="NCBI Taxonomy" id="1082580"/>
    <lineage>
        <taxon>Bacteria</taxon>
        <taxon>Pseudomonadati</taxon>
        <taxon>Bacteroidota</taxon>
        <taxon>Cytophagia</taxon>
        <taxon>Cytophagales</taxon>
        <taxon>Spirosomataceae</taxon>
        <taxon>Dyadobacter</taxon>
    </lineage>
</organism>
<dbReference type="Gene3D" id="3.30.565.10">
    <property type="entry name" value="Histidine kinase-like ATPase, C-terminal domain"/>
    <property type="match status" value="1"/>
</dbReference>
<evidence type="ECO:0000259" key="13">
    <source>
        <dbReference type="PROSITE" id="PS50885"/>
    </source>
</evidence>
<dbReference type="PROSITE" id="PS50885">
    <property type="entry name" value="HAMP"/>
    <property type="match status" value="1"/>
</dbReference>
<name>A0A316AM86_9BACT</name>
<feature type="domain" description="Response regulatory" evidence="12">
    <location>
        <begin position="1080"/>
        <end position="1197"/>
    </location>
</feature>
<feature type="domain" description="Response regulatory" evidence="12">
    <location>
        <begin position="811"/>
        <end position="924"/>
    </location>
</feature>
<dbReference type="InterPro" id="IPR029016">
    <property type="entry name" value="GAF-like_dom_sf"/>
</dbReference>
<dbReference type="InterPro" id="IPR036890">
    <property type="entry name" value="HATPase_C_sf"/>
</dbReference>
<evidence type="ECO:0000256" key="2">
    <source>
        <dbReference type="ARBA" id="ARBA00004370"/>
    </source>
</evidence>
<feature type="modified residue" description="4-aspartylphosphate" evidence="8">
    <location>
        <position position="982"/>
    </location>
</feature>
<dbReference type="Proteomes" id="UP000245880">
    <property type="component" value="Unassembled WGS sequence"/>
</dbReference>
<dbReference type="SMART" id="SM00304">
    <property type="entry name" value="HAMP"/>
    <property type="match status" value="1"/>
</dbReference>
<feature type="transmembrane region" description="Helical" evidence="10">
    <location>
        <begin position="193"/>
        <end position="214"/>
    </location>
</feature>
<dbReference type="GO" id="GO:0000155">
    <property type="term" value="F:phosphorelay sensor kinase activity"/>
    <property type="evidence" value="ECO:0007669"/>
    <property type="project" value="InterPro"/>
</dbReference>